<proteinExistence type="predicted"/>
<dbReference type="EMBL" id="BAAANB010000173">
    <property type="protein sequence ID" value="GAA1504191.1"/>
    <property type="molecule type" value="Genomic_DNA"/>
</dbReference>
<protein>
    <recommendedName>
        <fullName evidence="4">DUF1326 domain-containing protein</fullName>
    </recommendedName>
</protein>
<name>A0ABN1ZTV5_9MICO</name>
<accession>A0ABN1ZTV5</accession>
<sequence length="300" mass="32133">MVEGAHARSLRCKPLRALSVSYALRGETVLLVRQLRAIGSRTGEGDRSSLATVSARWPPGLSDRRPEGRISDVADAAAASRPVDGVDLRRDTQSLGKGGFMSWNLAGSYVETCSCELMCPCNLSLDHGATYDFCRVTLVFNIHQGAVDSTDVGGCKVALIADTPKVMTDGNWSVGVFVDDRATDAQFDQLVQVFSGQLGGPMGALVPLIGEMLGVERARIDVDDDGLSHSVRIGEVIDFEIEDIVPFGVETGQPVKFSGMFHPAGSDLTMAEAKRSRIKAFGIEYEGKTGLSKSDFSWAA</sequence>
<dbReference type="Pfam" id="PF07040">
    <property type="entry name" value="DUF1326"/>
    <property type="match status" value="1"/>
</dbReference>
<gene>
    <name evidence="2" type="ORF">GCM10009740_39480</name>
</gene>
<reference evidence="2 3" key="1">
    <citation type="journal article" date="2019" name="Int. J. Syst. Evol. Microbiol.">
        <title>The Global Catalogue of Microorganisms (GCM) 10K type strain sequencing project: providing services to taxonomists for standard genome sequencing and annotation.</title>
        <authorList>
            <consortium name="The Broad Institute Genomics Platform"/>
            <consortium name="The Broad Institute Genome Sequencing Center for Infectious Disease"/>
            <person name="Wu L."/>
            <person name="Ma J."/>
        </authorList>
    </citation>
    <scope>NUCLEOTIDE SEQUENCE [LARGE SCALE GENOMIC DNA]</scope>
    <source>
        <strain evidence="2 3">JCM 14283</strain>
    </source>
</reference>
<dbReference type="InterPro" id="IPR009758">
    <property type="entry name" value="DUF1326"/>
</dbReference>
<evidence type="ECO:0000313" key="3">
    <source>
        <dbReference type="Proteomes" id="UP001501285"/>
    </source>
</evidence>
<feature type="region of interest" description="Disordered" evidence="1">
    <location>
        <begin position="42"/>
        <end position="69"/>
    </location>
</feature>
<dbReference type="Proteomes" id="UP001501285">
    <property type="component" value="Unassembled WGS sequence"/>
</dbReference>
<comment type="caution">
    <text evidence="2">The sequence shown here is derived from an EMBL/GenBank/DDBJ whole genome shotgun (WGS) entry which is preliminary data.</text>
</comment>
<evidence type="ECO:0000256" key="1">
    <source>
        <dbReference type="SAM" id="MobiDB-lite"/>
    </source>
</evidence>
<evidence type="ECO:0000313" key="2">
    <source>
        <dbReference type="EMBL" id="GAA1504191.1"/>
    </source>
</evidence>
<keyword evidence="3" id="KW-1185">Reference proteome</keyword>
<evidence type="ECO:0008006" key="4">
    <source>
        <dbReference type="Google" id="ProtNLM"/>
    </source>
</evidence>
<organism evidence="2 3">
    <name type="scientific">Terrabacter terrae</name>
    <dbReference type="NCBI Taxonomy" id="318434"/>
    <lineage>
        <taxon>Bacteria</taxon>
        <taxon>Bacillati</taxon>
        <taxon>Actinomycetota</taxon>
        <taxon>Actinomycetes</taxon>
        <taxon>Micrococcales</taxon>
        <taxon>Intrasporangiaceae</taxon>
        <taxon>Terrabacter</taxon>
    </lineage>
</organism>